<dbReference type="Pfam" id="PF17921">
    <property type="entry name" value="Integrase_H2C2"/>
    <property type="match status" value="1"/>
</dbReference>
<dbReference type="InterPro" id="IPR012337">
    <property type="entry name" value="RNaseH-like_sf"/>
</dbReference>
<dbReference type="Ensembl" id="ENSORLT00020025717.1">
    <property type="protein sequence ID" value="ENSORLP00020017198.1"/>
    <property type="gene ID" value="ENSORLG00020000502.1"/>
</dbReference>
<dbReference type="PROSITE" id="PS50994">
    <property type="entry name" value="INTEGRASE"/>
    <property type="match status" value="1"/>
</dbReference>
<proteinExistence type="inferred from homology"/>
<dbReference type="InterPro" id="IPR041577">
    <property type="entry name" value="RT_RNaseH_2"/>
</dbReference>
<dbReference type="InterPro" id="IPR043502">
    <property type="entry name" value="DNA/RNA_pol_sf"/>
</dbReference>
<evidence type="ECO:0000259" key="5">
    <source>
        <dbReference type="PROSITE" id="PS50878"/>
    </source>
</evidence>
<dbReference type="Pfam" id="PF00665">
    <property type="entry name" value="rve"/>
    <property type="match status" value="1"/>
</dbReference>
<dbReference type="PANTHER" id="PTHR37984:SF8">
    <property type="entry name" value="CCHC-TYPE DOMAIN-CONTAINING PROTEIN"/>
    <property type="match status" value="1"/>
</dbReference>
<dbReference type="Pfam" id="PF00078">
    <property type="entry name" value="RVT_1"/>
    <property type="match status" value="1"/>
</dbReference>
<reference key="1">
    <citation type="journal article" date="2007" name="Nature">
        <title>The medaka draft genome and insights into vertebrate genome evolution.</title>
        <authorList>
            <person name="Kasahara M."/>
            <person name="Naruse K."/>
            <person name="Sasaki S."/>
            <person name="Nakatani Y."/>
            <person name="Qu W."/>
            <person name="Ahsan B."/>
            <person name="Yamada T."/>
            <person name="Nagayasu Y."/>
            <person name="Doi K."/>
            <person name="Kasai Y."/>
            <person name="Jindo T."/>
            <person name="Kobayashi D."/>
            <person name="Shimada A."/>
            <person name="Toyoda A."/>
            <person name="Kuroki Y."/>
            <person name="Fujiyama A."/>
            <person name="Sasaki T."/>
            <person name="Shimizu A."/>
            <person name="Asakawa S."/>
            <person name="Shimizu N."/>
            <person name="Hashimoto S."/>
            <person name="Yang J."/>
            <person name="Lee Y."/>
            <person name="Matsushima K."/>
            <person name="Sugano S."/>
            <person name="Sakaizumi M."/>
            <person name="Narita T."/>
            <person name="Ohishi K."/>
            <person name="Haga S."/>
            <person name="Ohta F."/>
            <person name="Nomoto H."/>
            <person name="Nogata K."/>
            <person name="Morishita T."/>
            <person name="Endo T."/>
            <person name="Shin-I T."/>
            <person name="Takeda H."/>
            <person name="Morishita S."/>
            <person name="Kohara Y."/>
        </authorList>
    </citation>
    <scope>NUCLEOTIDE SEQUENCE [LARGE SCALE GENOMIC DNA]</scope>
    <source>
        <strain>Hd-rR</strain>
    </source>
</reference>
<sequence>MDGLKPPAQWSMDAANLPKAWKTWKEEFTLYTELALPDTEEKARVKLFYYLIGERGRELCGTLIGAESRVTVSGLMAKIDEHCNPKVNETVERYRFFARNQALGENIDKYVTDLRMLASTCNFGQLRDSLIRDRIVCGTSSSSWRERLLREENLTLDKCLDICRAMEISREYNKTITGQTLEELHVVRQKERKSQERGISCRYCGRTHERIKSKCPAYGKNCKKCGRENHFAITCRSKTVRKENTPRERRKTVHTVTEQDSDSGEDILTVTAITQTAEEVNQFDEGVGKKKEQLFAGMMIDNSLVQFQIDCGATCNVIPINLLNPDVKMEHTDKVLVMYNKSKLCPLGKCKVKMVNPKNNKKYKVEFQVVGEDCKTPLLGRSASEAMKLIQVKYDNIYALDSSVTKAPAEENTWLLEEIKTEFQDVFTGDGCLKGEYELEIDPTVQPVKLPKRRVPVSMMKPLKEELKSLEDRRIITPVEHSTEWISGMVTVQKPNGRPRICIDPRPLNKALKRSHFPLPTIDDILPDVSKAKVFTVCDVKHGFWHVKLTEESSQLTTFATPFGRFRWLRMPMGISPAPEVFQRRLMQALENLPGTYVIADDILITGKGDTTEEAEKDHDRNLRLFLERCREKNIKLNAEKLKLRRREVPYIGHLLTADGLRADPEKVRAITEMPAPTDIKGVQRLVGMINYLAKFYKHLSDDCEPLRQLTHKDSLWEWSDVQEDAFKRLKEKITQVPVLKYYSPEEELTLQCDASETGLGAALTQKGKPVAFASRALTLTERGYAQIEKECLAIVFGMEKFHQYTYGRLVRVQSDHKPLENIFKKPLMQAPKRLQRMLLRLQKYEINITYVPGRDMLLADTLSRAYLQESNNKSQTELETECVNMVEYVPVSTESMEKIRTGTKTDHKLQILIETIQKGWPTCKKEVPTEITQFQPMQDELSTQDGLVFKGERVVIPDAMQEEITQRIHSTHIGTEGCLRRARDCIYWHGMNDHIKKYIAKCDICRKVDAKQQKETLRPHELTDRPWTKVGTDLFNFDGREYLITVDYYSNFWEIDHLPDTKSSTVIRKLKAHFARQGIPEVVFSDNGPQYSSTEFASFSRKWDFKHKTSSPGYPQSNGKAESAVKTAKRLMRKAKLAGQDPYLALLDHRNTPTQGLDTSPAQRLLSRRTRTLIPMSDSLLQPKVTKNNQGLTKNRERQSKYYNRTARDMDNLKPGDSVRVQPFEPHGLWDKARVCKTLGDRSYEVEMDNGRVLRRNRRHLRRAVEVNLKIPSTPEPVRLDSGPSQGDLQSTTTKSGRVVHQPRYLKDYVCS</sequence>
<dbReference type="EC" id="3.1.26.4" evidence="2"/>
<dbReference type="InterPro" id="IPR050951">
    <property type="entry name" value="Retrovirus_Pol_polyprotein"/>
</dbReference>
<dbReference type="PANTHER" id="PTHR37984">
    <property type="entry name" value="PROTEIN CBG26694"/>
    <property type="match status" value="1"/>
</dbReference>
<dbReference type="Gene3D" id="3.30.420.10">
    <property type="entry name" value="Ribonuclease H-like superfamily/Ribonuclease H"/>
    <property type="match status" value="1"/>
</dbReference>
<dbReference type="InterPro" id="IPR000477">
    <property type="entry name" value="RT_dom"/>
</dbReference>
<dbReference type="SUPFAM" id="SSF53098">
    <property type="entry name" value="Ribonuclease H-like"/>
    <property type="match status" value="1"/>
</dbReference>
<dbReference type="PROSITE" id="PS50878">
    <property type="entry name" value="RT_POL"/>
    <property type="match status" value="1"/>
</dbReference>
<dbReference type="GO" id="GO:0015074">
    <property type="term" value="P:DNA integration"/>
    <property type="evidence" value="ECO:0007669"/>
    <property type="project" value="InterPro"/>
</dbReference>
<dbReference type="Gene3D" id="3.30.70.270">
    <property type="match status" value="2"/>
</dbReference>
<dbReference type="FunFam" id="3.10.20.370:FF:000001">
    <property type="entry name" value="Retrovirus-related Pol polyprotein from transposon 17.6-like protein"/>
    <property type="match status" value="1"/>
</dbReference>
<dbReference type="InterPro" id="IPR043128">
    <property type="entry name" value="Rev_trsase/Diguanyl_cyclase"/>
</dbReference>
<dbReference type="Gene3D" id="3.10.10.10">
    <property type="entry name" value="HIV Type 1 Reverse Transcriptase, subunit A, domain 1"/>
    <property type="match status" value="1"/>
</dbReference>
<evidence type="ECO:0000313" key="7">
    <source>
        <dbReference type="Ensembl" id="ENSORLP00020017198.1"/>
    </source>
</evidence>
<dbReference type="Gene3D" id="1.10.340.70">
    <property type="match status" value="1"/>
</dbReference>
<reference evidence="7" key="3">
    <citation type="submission" date="2025-08" db="UniProtKB">
        <authorList>
            <consortium name="Ensembl"/>
        </authorList>
    </citation>
    <scope>IDENTIFICATION</scope>
    <source>
        <strain evidence="7">HNI</strain>
    </source>
</reference>
<dbReference type="InterPro" id="IPR041588">
    <property type="entry name" value="Integrase_H2C2"/>
</dbReference>
<name>A0A3P9L920_ORYLA</name>
<dbReference type="GO" id="GO:0004523">
    <property type="term" value="F:RNA-DNA hybrid ribonuclease activity"/>
    <property type="evidence" value="ECO:0007669"/>
    <property type="project" value="UniProtKB-EC"/>
</dbReference>
<dbReference type="InterPro" id="IPR001584">
    <property type="entry name" value="Integrase_cat-core"/>
</dbReference>
<organism evidence="7 8">
    <name type="scientific">Oryzias latipes</name>
    <name type="common">Japanese rice fish</name>
    <name type="synonym">Japanese killifish</name>
    <dbReference type="NCBI Taxonomy" id="8090"/>
    <lineage>
        <taxon>Eukaryota</taxon>
        <taxon>Metazoa</taxon>
        <taxon>Chordata</taxon>
        <taxon>Craniata</taxon>
        <taxon>Vertebrata</taxon>
        <taxon>Euteleostomi</taxon>
        <taxon>Actinopterygii</taxon>
        <taxon>Neopterygii</taxon>
        <taxon>Teleostei</taxon>
        <taxon>Neoteleostei</taxon>
        <taxon>Acanthomorphata</taxon>
        <taxon>Ovalentaria</taxon>
        <taxon>Atherinomorphae</taxon>
        <taxon>Beloniformes</taxon>
        <taxon>Adrianichthyidae</taxon>
        <taxon>Oryziinae</taxon>
        <taxon>Oryzias</taxon>
    </lineage>
</organism>
<dbReference type="FunFam" id="1.10.340.70:FF:000003">
    <property type="entry name" value="Protein CBG25708"/>
    <property type="match status" value="1"/>
</dbReference>
<dbReference type="GO" id="GO:0003676">
    <property type="term" value="F:nucleic acid binding"/>
    <property type="evidence" value="ECO:0007669"/>
    <property type="project" value="InterPro"/>
</dbReference>
<evidence type="ECO:0000259" key="6">
    <source>
        <dbReference type="PROSITE" id="PS50994"/>
    </source>
</evidence>
<evidence type="ECO:0000313" key="8">
    <source>
        <dbReference type="Proteomes" id="UP000265180"/>
    </source>
</evidence>
<dbReference type="InterPro" id="IPR036397">
    <property type="entry name" value="RNaseH_sf"/>
</dbReference>
<dbReference type="CDD" id="cd01647">
    <property type="entry name" value="RT_LTR"/>
    <property type="match status" value="1"/>
</dbReference>
<reference evidence="7" key="4">
    <citation type="submission" date="2025-09" db="UniProtKB">
        <authorList>
            <consortium name="Ensembl"/>
        </authorList>
    </citation>
    <scope>IDENTIFICATION</scope>
    <source>
        <strain evidence="7">HNI</strain>
    </source>
</reference>
<dbReference type="CDD" id="cd05481">
    <property type="entry name" value="retropepsin_like_LTR_1"/>
    <property type="match status" value="1"/>
</dbReference>
<accession>A0A3P9L920</accession>
<dbReference type="FunFam" id="3.30.420.10:FF:000063">
    <property type="entry name" value="Retrovirus-related Pol polyprotein from transposon 297-like Protein"/>
    <property type="match status" value="1"/>
</dbReference>
<evidence type="ECO:0000256" key="4">
    <source>
        <dbReference type="SAM" id="MobiDB-lite"/>
    </source>
</evidence>
<dbReference type="Gene3D" id="3.10.20.370">
    <property type="match status" value="1"/>
</dbReference>
<dbReference type="Pfam" id="PF17919">
    <property type="entry name" value="RT_RNaseH_2"/>
    <property type="match status" value="1"/>
</dbReference>
<dbReference type="FunFam" id="3.30.70.270:FF:000026">
    <property type="entry name" value="Transposon Ty3-G Gag-Pol polyprotein"/>
    <property type="match status" value="1"/>
</dbReference>
<evidence type="ECO:0000256" key="3">
    <source>
        <dbReference type="ARBA" id="ARBA00039658"/>
    </source>
</evidence>
<dbReference type="Proteomes" id="UP000265180">
    <property type="component" value="Chromosome 10"/>
</dbReference>
<feature type="domain" description="Reverse transcriptase" evidence="5">
    <location>
        <begin position="473"/>
        <end position="656"/>
    </location>
</feature>
<evidence type="ECO:0000256" key="1">
    <source>
        <dbReference type="ARBA" id="ARBA00010879"/>
    </source>
</evidence>
<dbReference type="CDD" id="cd09274">
    <property type="entry name" value="RNase_HI_RT_Ty3"/>
    <property type="match status" value="1"/>
</dbReference>
<feature type="region of interest" description="Disordered" evidence="4">
    <location>
        <begin position="1273"/>
        <end position="1298"/>
    </location>
</feature>
<evidence type="ECO:0000256" key="2">
    <source>
        <dbReference type="ARBA" id="ARBA00012180"/>
    </source>
</evidence>
<feature type="domain" description="Integrase catalytic" evidence="6">
    <location>
        <begin position="1023"/>
        <end position="1192"/>
    </location>
</feature>
<dbReference type="SUPFAM" id="SSF56672">
    <property type="entry name" value="DNA/RNA polymerases"/>
    <property type="match status" value="1"/>
</dbReference>
<reference evidence="7 8" key="2">
    <citation type="submission" date="2017-04" db="EMBL/GenBank/DDBJ databases">
        <title>CpG methylation of centromeres and impact of large insertions on vertebrate speciation.</title>
        <authorList>
            <person name="Ichikawa K."/>
            <person name="Yoshimura J."/>
            <person name="Morishita S."/>
        </authorList>
    </citation>
    <scope>NUCLEOTIDE SEQUENCE</scope>
    <source>
        <strain evidence="7 8">HNI</strain>
    </source>
</reference>
<feature type="compositionally biased region" description="Polar residues" evidence="4">
    <location>
        <begin position="1284"/>
        <end position="1297"/>
    </location>
</feature>
<protein>
    <recommendedName>
        <fullName evidence="3">Gypsy retrotransposon integrase-like protein 1</fullName>
        <ecNumber evidence="2">3.1.26.4</ecNumber>
    </recommendedName>
</protein>
<comment type="similarity">
    <text evidence="1">Belongs to the beta type-B retroviral polymerase family. HERV class-II K(HML-2) pol subfamily.</text>
</comment>